<gene>
    <name evidence="1" type="primary">bet</name>
    <name evidence="1" type="ORF">ACFFLM_04605</name>
</gene>
<comment type="caution">
    <text evidence="1">The sequence shown here is derived from an EMBL/GenBank/DDBJ whole genome shotgun (WGS) entry which is preliminary data.</text>
</comment>
<dbReference type="EMBL" id="JBHLYR010000013">
    <property type="protein sequence ID" value="MFB9991260.1"/>
    <property type="molecule type" value="Genomic_DNA"/>
</dbReference>
<proteinExistence type="predicted"/>
<keyword evidence="2" id="KW-1185">Reference proteome</keyword>
<accession>A0ABV6AUS4</accession>
<reference evidence="1 2" key="1">
    <citation type="submission" date="2024-09" db="EMBL/GenBank/DDBJ databases">
        <authorList>
            <person name="Sun Q."/>
            <person name="Mori K."/>
        </authorList>
    </citation>
    <scope>NUCLEOTIDE SEQUENCE [LARGE SCALE GENOMIC DNA]</scope>
    <source>
        <strain evidence="1 2">JCM 13503</strain>
    </source>
</reference>
<sequence length="400" mass="44094">MTASQIQPVQPMPLAHPTDFSREQLDLIKTQIAPGASDGELALFVEQCKRTGLDPFSRQIYAVMREQNVKTGNQWTKVQKMTIQVAIDGFRVIAERHGQYAGRVGPFWCGPDGKWVDVWLAKEPPAAAKVGVLRRGFAEPLWAVARFEAYASRKQDGGLMGLWLKMPDVMIAKCAEAQALRSAFPNDLSGLYTGDEMAQADNAAPVQAAPARTVDVTREVAQSAGVEPKTPIQEAQPALDPVAAEWERKRSEIRQMWKACKTKGLEDALSPLGLRYPNWRTDDDQADSLRFDLIHLSEGGELNAVWYGEEAAPMPAEVMLTPEQRGQLHAVANATGATRSEDRYALWAYMLPTPSTTPIATNNLTEEQAAYLLGKFIGLNPDERAQCLDEARGKYKVAVS</sequence>
<name>A0ABV6AUS4_9DEIO</name>
<organism evidence="1 2">
    <name type="scientific">Deinococcus oregonensis</name>
    <dbReference type="NCBI Taxonomy" id="1805970"/>
    <lineage>
        <taxon>Bacteria</taxon>
        <taxon>Thermotogati</taxon>
        <taxon>Deinococcota</taxon>
        <taxon>Deinococci</taxon>
        <taxon>Deinococcales</taxon>
        <taxon>Deinococcaceae</taxon>
        <taxon>Deinococcus</taxon>
    </lineage>
</organism>
<dbReference type="Pfam" id="PF03837">
    <property type="entry name" value="RecT"/>
    <property type="match status" value="1"/>
</dbReference>
<protein>
    <submittedName>
        <fullName evidence="1">Phage recombination protein Bet</fullName>
    </submittedName>
</protein>
<evidence type="ECO:0000313" key="2">
    <source>
        <dbReference type="Proteomes" id="UP001589733"/>
    </source>
</evidence>
<dbReference type="InterPro" id="IPR010183">
    <property type="entry name" value="Phage_lambda_Bet"/>
</dbReference>
<dbReference type="NCBIfam" id="TIGR01913">
    <property type="entry name" value="bet_lambda"/>
    <property type="match status" value="1"/>
</dbReference>
<evidence type="ECO:0000313" key="1">
    <source>
        <dbReference type="EMBL" id="MFB9991260.1"/>
    </source>
</evidence>
<dbReference type="InterPro" id="IPR018330">
    <property type="entry name" value="RecT_fam"/>
</dbReference>
<dbReference type="RefSeq" id="WP_380006010.1">
    <property type="nucleotide sequence ID" value="NZ_JBHLYR010000013.1"/>
</dbReference>
<dbReference type="Proteomes" id="UP001589733">
    <property type="component" value="Unassembled WGS sequence"/>
</dbReference>